<feature type="non-terminal residue" evidence="1">
    <location>
        <position position="135"/>
    </location>
</feature>
<protein>
    <submittedName>
        <fullName evidence="1">Uncharacterized protein</fullName>
    </submittedName>
</protein>
<evidence type="ECO:0000313" key="2">
    <source>
        <dbReference type="Proteomes" id="UP001054837"/>
    </source>
</evidence>
<dbReference type="AlphaFoldDB" id="A0AAV4VID7"/>
<dbReference type="EMBL" id="BPLQ01013133">
    <property type="protein sequence ID" value="GIY70117.1"/>
    <property type="molecule type" value="Genomic_DNA"/>
</dbReference>
<proteinExistence type="predicted"/>
<gene>
    <name evidence="1" type="ORF">CDAR_541041</name>
</gene>
<reference evidence="1 2" key="1">
    <citation type="submission" date="2021-06" db="EMBL/GenBank/DDBJ databases">
        <title>Caerostris darwini draft genome.</title>
        <authorList>
            <person name="Kono N."/>
            <person name="Arakawa K."/>
        </authorList>
    </citation>
    <scope>NUCLEOTIDE SEQUENCE [LARGE SCALE GENOMIC DNA]</scope>
</reference>
<organism evidence="1 2">
    <name type="scientific">Caerostris darwini</name>
    <dbReference type="NCBI Taxonomy" id="1538125"/>
    <lineage>
        <taxon>Eukaryota</taxon>
        <taxon>Metazoa</taxon>
        <taxon>Ecdysozoa</taxon>
        <taxon>Arthropoda</taxon>
        <taxon>Chelicerata</taxon>
        <taxon>Arachnida</taxon>
        <taxon>Araneae</taxon>
        <taxon>Araneomorphae</taxon>
        <taxon>Entelegynae</taxon>
        <taxon>Araneoidea</taxon>
        <taxon>Araneidae</taxon>
        <taxon>Caerostris</taxon>
    </lineage>
</organism>
<name>A0AAV4VID7_9ARAC</name>
<evidence type="ECO:0000313" key="1">
    <source>
        <dbReference type="EMBL" id="GIY70117.1"/>
    </source>
</evidence>
<comment type="caution">
    <text evidence="1">The sequence shown here is derived from an EMBL/GenBank/DDBJ whole genome shotgun (WGS) entry which is preliminary data.</text>
</comment>
<sequence length="135" mass="15195">MSQKGEKSRLHNVWKLEGTHGRPSFLQSKHHPWIEFICFQQFVPPAVNSPLNCPKSVVGCVTNPSQSFRKEKMHHAEQTVGLSGIGGSDRMLTEGAVVCSITIDHSSPPRYSNTFAWLSVRQRQFTGHRRVSSRP</sequence>
<accession>A0AAV4VID7</accession>
<keyword evidence="2" id="KW-1185">Reference proteome</keyword>
<dbReference type="Proteomes" id="UP001054837">
    <property type="component" value="Unassembled WGS sequence"/>
</dbReference>